<evidence type="ECO:0000313" key="2">
    <source>
        <dbReference type="Proteomes" id="UP000001823"/>
    </source>
</evidence>
<organism evidence="1 2">
    <name type="scientific">Clostridium perfringens (strain ATCC 13124 / DSM 756 / JCM 1290 / NCIMB 6125 / NCTC 8237 / Type A)</name>
    <dbReference type="NCBI Taxonomy" id="195103"/>
    <lineage>
        <taxon>Bacteria</taxon>
        <taxon>Bacillati</taxon>
        <taxon>Bacillota</taxon>
        <taxon>Clostridia</taxon>
        <taxon>Eubacteriales</taxon>
        <taxon>Clostridiaceae</taxon>
        <taxon>Clostridium</taxon>
    </lineage>
</organism>
<protein>
    <submittedName>
        <fullName evidence="1">Phage protein, QlrG family</fullName>
    </submittedName>
</protein>
<keyword evidence="2" id="KW-1185">Reference proteome</keyword>
<dbReference type="eggNOG" id="ENOG5033E66">
    <property type="taxonomic scope" value="Bacteria"/>
</dbReference>
<evidence type="ECO:0000313" key="1">
    <source>
        <dbReference type="EMBL" id="ABG83996.1"/>
    </source>
</evidence>
<proteinExistence type="predicted"/>
<dbReference type="Proteomes" id="UP000001823">
    <property type="component" value="Chromosome"/>
</dbReference>
<dbReference type="InterPro" id="IPR006450">
    <property type="entry name" value="Phage_HK97_gp6-like"/>
</dbReference>
<name>A0A0H2YSM1_CLOP1</name>
<dbReference type="RefSeq" id="WP_011590784.1">
    <property type="nucleotide sequence ID" value="NC_008261.1"/>
</dbReference>
<dbReference type="Gene3D" id="1.10.3230.30">
    <property type="entry name" value="Phage gp6-like head-tail connector protein"/>
    <property type="match status" value="1"/>
</dbReference>
<dbReference type="HOGENOM" id="CLU_085951_4_2_9"/>
<reference evidence="1 2" key="1">
    <citation type="journal article" date="2006" name="Genome Res.">
        <title>Skewed genomic variability in strains of the toxigenic bacterial pathogen, Clostridium perfringens.</title>
        <authorList>
            <person name="Myers G.S."/>
            <person name="Rasko D.A."/>
            <person name="Cheung J.K."/>
            <person name="Ravel J."/>
            <person name="Seshadri R."/>
            <person name="Deboy R.T."/>
            <person name="Ren Q."/>
            <person name="Varga J."/>
            <person name="Awad M.M."/>
            <person name="Brinkac L.M."/>
            <person name="Daugherty S.C."/>
            <person name="Haft D.H."/>
            <person name="Dodson R.J."/>
            <person name="Madupu R."/>
            <person name="Nelson W.C."/>
            <person name="Rosovitz M.J."/>
            <person name="Sullivan S.A."/>
            <person name="Khouri H."/>
            <person name="Dimitrov G.I."/>
            <person name="Watkins K.L."/>
            <person name="Mulligan S."/>
            <person name="Benton J."/>
            <person name="Radune D."/>
            <person name="Fisher D.J."/>
            <person name="Atkins H.S."/>
            <person name="Hiscox T."/>
            <person name="Jost B.H."/>
            <person name="Billington S.J."/>
            <person name="Songer J.G."/>
            <person name="McClane B.A."/>
            <person name="Titball R.W."/>
            <person name="Rood J.I."/>
            <person name="Melville S.B."/>
            <person name="Paulsen I.T."/>
        </authorList>
    </citation>
    <scope>NUCLEOTIDE SEQUENCE [LARGE SCALE GENOMIC DNA]</scope>
    <source>
        <strain evidence="2">ATCC 13124 / DSM 756 / JCM 1290 / NCIMB 6125 / NCTC 8237 / S 107 / Type A</strain>
    </source>
</reference>
<accession>A0A0H2YSM1</accession>
<dbReference type="KEGG" id="cpf:CPF_1583"/>
<dbReference type="AlphaFoldDB" id="A0A0H2YSM1"/>
<dbReference type="Pfam" id="PF05135">
    <property type="entry name" value="Phage_connect_1"/>
    <property type="match status" value="1"/>
</dbReference>
<sequence>MSLEELKKYLCIDCDEDDDLLLGLLEAAEEYLTNAGVKKDYRKKLYSLAVKLLVKNWYDDEESISIGNKNDKAQFALNSIITQLKYCGDNNV</sequence>
<gene>
    <name evidence="1" type="ordered locus">CPF_1583</name>
</gene>
<dbReference type="PaxDb" id="195103-CPF_1583"/>
<dbReference type="EMBL" id="CP000246">
    <property type="protein sequence ID" value="ABG83996.1"/>
    <property type="molecule type" value="Genomic_DNA"/>
</dbReference>
<dbReference type="STRING" id="195103.CPF_1583"/>
<dbReference type="NCBIfam" id="TIGR01560">
    <property type="entry name" value="put_DNA_pack"/>
    <property type="match status" value="1"/>
</dbReference>
<dbReference type="InterPro" id="IPR021146">
    <property type="entry name" value="Phage_gp6-like_head-tail"/>
</dbReference>